<feature type="compositionally biased region" description="Basic and acidic residues" evidence="2">
    <location>
        <begin position="120"/>
        <end position="130"/>
    </location>
</feature>
<evidence type="ECO:0000256" key="2">
    <source>
        <dbReference type="SAM" id="MobiDB-lite"/>
    </source>
</evidence>
<reference evidence="3 4" key="1">
    <citation type="journal article" date="2014" name="Nat. Commun.">
        <title>Molecular traces of alternative social organization in a termite genome.</title>
        <authorList>
            <person name="Terrapon N."/>
            <person name="Li C."/>
            <person name="Robertson H.M."/>
            <person name="Ji L."/>
            <person name="Meng X."/>
            <person name="Booth W."/>
            <person name="Chen Z."/>
            <person name="Childers C.P."/>
            <person name="Glastad K.M."/>
            <person name="Gokhale K."/>
            <person name="Gowin J."/>
            <person name="Gronenberg W."/>
            <person name="Hermansen R.A."/>
            <person name="Hu H."/>
            <person name="Hunt B.G."/>
            <person name="Huylmans A.K."/>
            <person name="Khalil S.M."/>
            <person name="Mitchell R.D."/>
            <person name="Munoz-Torres M.C."/>
            <person name="Mustard J.A."/>
            <person name="Pan H."/>
            <person name="Reese J.T."/>
            <person name="Scharf M.E."/>
            <person name="Sun F."/>
            <person name="Vogel H."/>
            <person name="Xiao J."/>
            <person name="Yang W."/>
            <person name="Yang Z."/>
            <person name="Yang Z."/>
            <person name="Zhou J."/>
            <person name="Zhu J."/>
            <person name="Brent C.S."/>
            <person name="Elsik C.G."/>
            <person name="Goodisman M.A."/>
            <person name="Liberles D.A."/>
            <person name="Roe R.M."/>
            <person name="Vargo E.L."/>
            <person name="Vilcinskas A."/>
            <person name="Wang J."/>
            <person name="Bornberg-Bauer E."/>
            <person name="Korb J."/>
            <person name="Zhang G."/>
            <person name="Liebig J."/>
        </authorList>
    </citation>
    <scope>NUCLEOTIDE SEQUENCE [LARGE SCALE GENOMIC DNA]</scope>
    <source>
        <tissue evidence="3">Whole organism</tissue>
    </source>
</reference>
<dbReference type="Proteomes" id="UP000027135">
    <property type="component" value="Unassembled WGS sequence"/>
</dbReference>
<dbReference type="EMBL" id="KK853016">
    <property type="protein sequence ID" value="KDR12482.1"/>
    <property type="molecule type" value="Genomic_DNA"/>
</dbReference>
<proteinExistence type="predicted"/>
<feature type="compositionally biased region" description="Polar residues" evidence="2">
    <location>
        <begin position="131"/>
        <end position="140"/>
    </location>
</feature>
<keyword evidence="1" id="KW-0175">Coiled coil</keyword>
<evidence type="ECO:0000256" key="1">
    <source>
        <dbReference type="SAM" id="Coils"/>
    </source>
</evidence>
<evidence type="ECO:0000313" key="4">
    <source>
        <dbReference type="Proteomes" id="UP000027135"/>
    </source>
</evidence>
<dbReference type="InParanoid" id="A0A067QSA3"/>
<feature type="region of interest" description="Disordered" evidence="2">
    <location>
        <begin position="113"/>
        <end position="144"/>
    </location>
</feature>
<feature type="coiled-coil region" evidence="1">
    <location>
        <begin position="245"/>
        <end position="307"/>
    </location>
</feature>
<keyword evidence="4" id="KW-1185">Reference proteome</keyword>
<dbReference type="eggNOG" id="ENOG502RVFC">
    <property type="taxonomic scope" value="Eukaryota"/>
</dbReference>
<accession>A0A067QSA3</accession>
<protein>
    <submittedName>
        <fullName evidence="3">Uncharacterized protein</fullName>
    </submittedName>
</protein>
<dbReference type="OMA" id="HTPCESA"/>
<dbReference type="AlphaFoldDB" id="A0A067QSA3"/>
<name>A0A067QSA3_ZOONE</name>
<organism evidence="3 4">
    <name type="scientific">Zootermopsis nevadensis</name>
    <name type="common">Dampwood termite</name>
    <dbReference type="NCBI Taxonomy" id="136037"/>
    <lineage>
        <taxon>Eukaryota</taxon>
        <taxon>Metazoa</taxon>
        <taxon>Ecdysozoa</taxon>
        <taxon>Arthropoda</taxon>
        <taxon>Hexapoda</taxon>
        <taxon>Insecta</taxon>
        <taxon>Pterygota</taxon>
        <taxon>Neoptera</taxon>
        <taxon>Polyneoptera</taxon>
        <taxon>Dictyoptera</taxon>
        <taxon>Blattodea</taxon>
        <taxon>Blattoidea</taxon>
        <taxon>Termitoidae</taxon>
        <taxon>Termopsidae</taxon>
        <taxon>Zootermopsis</taxon>
    </lineage>
</organism>
<evidence type="ECO:0000313" key="3">
    <source>
        <dbReference type="EMBL" id="KDR12482.1"/>
    </source>
</evidence>
<sequence length="346" mass="39578">MDDDMNSLKSFGSVCSAMSCDHAYFARNGTTFSGRRMKYVVHCSPHMDGTEEYLTPTQRANRQIHKLKALLTQAHRDMELKDQDIMRLTKEVAELRLYKAPLVVSQIRTDSTDNTVTVQSHDETDGKEASLQEQLSGDATQDSKDVASDHEALETSSLTLLENINATSDLPPSLADSGHFEDMTSFSVHSKDSLTHLGQLLHSTCLAQSTVAHKDGPTAEDREGERTRIVTMYEKRLEEMQRNHVNECQVMKERHNDKVENLLQRLSDVNNRYCELRTDYDRGQDRIRELDKNNESLRRSIEEQEDRHKSMYLKMYMKGQEAAKFEHADQVRSQAHVYEGKGSSLF</sequence>
<gene>
    <name evidence="3" type="ORF">L798_13726</name>
</gene>